<keyword evidence="6" id="KW-1185">Reference proteome</keyword>
<dbReference type="GO" id="GO:0036064">
    <property type="term" value="C:ciliary basal body"/>
    <property type="evidence" value="ECO:0007669"/>
    <property type="project" value="TreeGrafter"/>
</dbReference>
<evidence type="ECO:0000256" key="3">
    <source>
        <dbReference type="ARBA" id="ARBA00023054"/>
    </source>
</evidence>
<feature type="compositionally biased region" description="Polar residues" evidence="5">
    <location>
        <begin position="38"/>
        <end position="48"/>
    </location>
</feature>
<gene>
    <name evidence="7" type="primary">LOC113984862</name>
</gene>
<dbReference type="GO" id="GO:0005813">
    <property type="term" value="C:centrosome"/>
    <property type="evidence" value="ECO:0007669"/>
    <property type="project" value="TreeGrafter"/>
</dbReference>
<dbReference type="AlphaFoldDB" id="A0A6J2G6U2"/>
<dbReference type="GO" id="GO:0055037">
    <property type="term" value="C:recycling endosome"/>
    <property type="evidence" value="ECO:0007669"/>
    <property type="project" value="TreeGrafter"/>
</dbReference>
<dbReference type="Proteomes" id="UP000504627">
    <property type="component" value="Unplaced"/>
</dbReference>
<name>A0A6J2G6U2_9PASS</name>
<evidence type="ECO:0000313" key="7">
    <source>
        <dbReference type="RefSeq" id="XP_027571041.1"/>
    </source>
</evidence>
<dbReference type="GO" id="GO:0045724">
    <property type="term" value="P:positive regulation of cilium assembly"/>
    <property type="evidence" value="ECO:0007669"/>
    <property type="project" value="TreeGrafter"/>
</dbReference>
<dbReference type="GO" id="GO:1903566">
    <property type="term" value="P:positive regulation of protein localization to cilium"/>
    <property type="evidence" value="ECO:0007669"/>
    <property type="project" value="TreeGrafter"/>
</dbReference>
<protein>
    <recommendedName>
        <fullName evidence="2">Endosome-associated-trafficking regulator 1</fullName>
    </recommendedName>
</protein>
<dbReference type="RefSeq" id="XP_027571041.1">
    <property type="nucleotide sequence ID" value="XM_027715240.2"/>
</dbReference>
<dbReference type="GO" id="GO:0032465">
    <property type="term" value="P:regulation of cytokinesis"/>
    <property type="evidence" value="ECO:0007669"/>
    <property type="project" value="TreeGrafter"/>
</dbReference>
<feature type="compositionally biased region" description="Basic and acidic residues" evidence="5">
    <location>
        <begin position="93"/>
        <end position="110"/>
    </location>
</feature>
<keyword evidence="3 4" id="KW-0175">Coiled coil</keyword>
<dbReference type="PANTHER" id="PTHR31259">
    <property type="entry name" value="ENDOSOME-ASSOCIATED TRAFFICKING REGULATOR 1"/>
    <property type="match status" value="1"/>
</dbReference>
<dbReference type="PANTHER" id="PTHR31259:SF3">
    <property type="entry name" value="ENDOSOME-ASSOCIATED-TRAFFICKING REGULATOR 1"/>
    <property type="match status" value="1"/>
</dbReference>
<evidence type="ECO:0000256" key="4">
    <source>
        <dbReference type="SAM" id="Coils"/>
    </source>
</evidence>
<organism evidence="6 7">
    <name type="scientific">Pipra filicauda</name>
    <name type="common">Wire-tailed manakin</name>
    <dbReference type="NCBI Taxonomy" id="649802"/>
    <lineage>
        <taxon>Eukaryota</taxon>
        <taxon>Metazoa</taxon>
        <taxon>Chordata</taxon>
        <taxon>Craniata</taxon>
        <taxon>Vertebrata</taxon>
        <taxon>Euteleostomi</taxon>
        <taxon>Archelosauria</taxon>
        <taxon>Archosauria</taxon>
        <taxon>Dinosauria</taxon>
        <taxon>Saurischia</taxon>
        <taxon>Theropoda</taxon>
        <taxon>Coelurosauria</taxon>
        <taxon>Aves</taxon>
        <taxon>Neognathae</taxon>
        <taxon>Neoaves</taxon>
        <taxon>Telluraves</taxon>
        <taxon>Australaves</taxon>
        <taxon>Passeriformes</taxon>
        <taxon>Pipridae</taxon>
        <taxon>Pipra</taxon>
    </lineage>
</organism>
<reference evidence="7" key="1">
    <citation type="submission" date="2025-08" db="UniProtKB">
        <authorList>
            <consortium name="RefSeq"/>
        </authorList>
    </citation>
    <scope>IDENTIFICATION</scope>
    <source>
        <tissue evidence="7">Muscle</tissue>
    </source>
</reference>
<dbReference type="InterPro" id="IPR026757">
    <property type="entry name" value="ENTR1"/>
</dbReference>
<feature type="coiled-coil region" evidence="4">
    <location>
        <begin position="194"/>
        <end position="221"/>
    </location>
</feature>
<feature type="coiled-coil region" evidence="4">
    <location>
        <begin position="310"/>
        <end position="358"/>
    </location>
</feature>
<accession>A0A6J2G6U2</accession>
<dbReference type="GO" id="GO:0030496">
    <property type="term" value="C:midbody"/>
    <property type="evidence" value="ECO:0007669"/>
    <property type="project" value="TreeGrafter"/>
</dbReference>
<dbReference type="GO" id="GO:0005769">
    <property type="term" value="C:early endosome"/>
    <property type="evidence" value="ECO:0007669"/>
    <property type="project" value="TreeGrafter"/>
</dbReference>
<evidence type="ECO:0000313" key="6">
    <source>
        <dbReference type="Proteomes" id="UP000504627"/>
    </source>
</evidence>
<evidence type="ECO:0000256" key="5">
    <source>
        <dbReference type="SAM" id="MobiDB-lite"/>
    </source>
</evidence>
<evidence type="ECO:0000256" key="1">
    <source>
        <dbReference type="ARBA" id="ARBA00007791"/>
    </source>
</evidence>
<feature type="compositionally biased region" description="Acidic residues" evidence="5">
    <location>
        <begin position="20"/>
        <end position="29"/>
    </location>
</feature>
<dbReference type="FunCoup" id="A0A6J2G6U2">
    <property type="interactions" value="460"/>
</dbReference>
<feature type="region of interest" description="Disordered" evidence="5">
    <location>
        <begin position="1"/>
        <end position="142"/>
    </location>
</feature>
<sequence>MSWPLGISGPVVSVLPESQGLEDDDDDDSDKFRYSCHSAHSSPPNKSNDSLDDSQTEDLREPIPFSLTPRHSNMVEGEQVELEEENQEFQEPFYKDHFKKSDNLSGDKEPSPTQHFPGHQGSPGLQRASMAPCGSQDSFQSNTDQHLEMEAAAPQAHASDPYVGPSQCTTGAEPHMLHKEAIWDRDFPSLQLTYSILREENSMIREENKVLKDKNLALEEENYVLREIFYGLREDNVVLMEENVVLSGEYNMFREQYDRLKDENDTLREDNATIRRMFKNFQSSLETQACMVSSLQEQLKTSLVERKREARELESVVQQTKCNLQLMTQRALDAEGNMERLKQKIFILQGQLERSKLENENLRADLPESSKARLGLHVAKPPQAHNGRKWFHQAAPASGMKVLPVIAEVLESTSKILKL</sequence>
<dbReference type="InParanoid" id="A0A6J2G6U2"/>
<feature type="coiled-coil region" evidence="4">
    <location>
        <begin position="250"/>
        <end position="277"/>
    </location>
</feature>
<evidence type="ECO:0000256" key="2">
    <source>
        <dbReference type="ARBA" id="ARBA00016007"/>
    </source>
</evidence>
<dbReference type="GeneID" id="113984862"/>
<proteinExistence type="inferred from homology"/>
<feature type="compositionally biased region" description="Acidic residues" evidence="5">
    <location>
        <begin position="78"/>
        <end position="88"/>
    </location>
</feature>
<comment type="similarity">
    <text evidence="1">Belongs to the ENTR1 family.</text>
</comment>